<dbReference type="Gene3D" id="3.30.460.10">
    <property type="entry name" value="Beta Polymerase, domain 2"/>
    <property type="match status" value="1"/>
</dbReference>
<dbReference type="Proteomes" id="UP001305414">
    <property type="component" value="Unassembled WGS sequence"/>
</dbReference>
<evidence type="ECO:0000256" key="9">
    <source>
        <dbReference type="SAM" id="MobiDB-lite"/>
    </source>
</evidence>
<proteinExistence type="inferred from homology"/>
<evidence type="ECO:0000256" key="6">
    <source>
        <dbReference type="ARBA" id="ARBA00023128"/>
    </source>
</evidence>
<comment type="function">
    <text evidence="8">Mitochondrial mRNA stabilization factor.</text>
</comment>
<dbReference type="FunFam" id="3.30.460.10:FF:000044">
    <property type="entry name" value="ATPase synthesis protein 25, mitochondrial"/>
    <property type="match status" value="1"/>
</dbReference>
<feature type="region of interest" description="Disordered" evidence="9">
    <location>
        <begin position="57"/>
        <end position="97"/>
    </location>
</feature>
<keyword evidence="11" id="KW-1185">Reference proteome</keyword>
<evidence type="ECO:0000256" key="4">
    <source>
        <dbReference type="ARBA" id="ARBA00022792"/>
    </source>
</evidence>
<evidence type="ECO:0000313" key="11">
    <source>
        <dbReference type="Proteomes" id="UP001305414"/>
    </source>
</evidence>
<evidence type="ECO:0000313" key="10">
    <source>
        <dbReference type="EMBL" id="KAK5625062.1"/>
    </source>
</evidence>
<sequence length="697" mass="77179">MAVARPALSAAGCSQCRSLVLNLFTGGIQRPPQVARHSLSSTRAQIARALPVRRFSSLPKPNSASSVFDPEHGQNARASDPEPENEADNATDNENEPVTVPWYLQVEPPTYITPMQPPPLPEIPADSPPLIASLLEYASEEMGLDALNLLDLRELDPPPALGPNLFMLFGTARSERHLNVSAGRLVRWLRAKHRIHADADGLLGPNERKTKLRRKARRAKLLGTMGTDDADDGIRTGWICVNLGTIDRSGTESAVVDEDGRVSGFGVSHAGSTVIFQIMTEGRRAEMDLETLWTQALDRCLSTPLASDSMPGERTATAKVKPESNLHPVEKAILSNLHRPSGFSGGRNGQSFGGPQSNQIRFYSNQQALEPVATKVDLLSTSSPTELARVLTYDAHQKQRLLGLLQAQLEEMDVTAALEALDNKPDGSKTSFMELMDLAMETLPPTRTWKYRLALQYKASVSGIQGAVVSLDKVGLLVRELRIYGIKATRHQYLQLLTCIFGSSGKESTLVNMGLDVISTMYQRNDPIMASDLIVSIIEGASMGDRTQARELTARLEKLLFRVDAPSMDMDEQLLKRLMTAHDRQHNWEGVWNAWGVPARNLRPRSADMYIHIFELSWASKSRRRCAQVLRRCIPEANSEDPPVLADVGLRRAAIKCIDTADSHAREFSELPPDSHGNMARLRRREFAQLYRMIRLD</sequence>
<comment type="subcellular location">
    <subcellularLocation>
        <location evidence="2 8">Mitochondrion inner membrane</location>
        <topology evidence="2 8">Peripheral membrane protein</topology>
        <orientation evidence="2 8">Matrix side</orientation>
    </subcellularLocation>
</comment>
<evidence type="ECO:0000256" key="2">
    <source>
        <dbReference type="ARBA" id="ARBA00004443"/>
    </source>
</evidence>
<dbReference type="EMBL" id="JAWHQM010000002">
    <property type="protein sequence ID" value="KAK5625062.1"/>
    <property type="molecule type" value="Genomic_DNA"/>
</dbReference>
<reference evidence="10 11" key="1">
    <citation type="submission" date="2023-10" db="EMBL/GenBank/DDBJ databases">
        <title>Draft genome sequence of Xylaria bambusicola isolate GMP-LS, the root and basal stem rot pathogen of sugarcane in Indonesia.</title>
        <authorList>
            <person name="Selvaraj P."/>
            <person name="Muralishankar V."/>
            <person name="Muruganantham S."/>
            <person name="Sp S."/>
            <person name="Haryani S."/>
            <person name="Lau K.J.X."/>
            <person name="Naqvi N.I."/>
        </authorList>
    </citation>
    <scope>NUCLEOTIDE SEQUENCE [LARGE SCALE GENOMIC DNA]</scope>
    <source>
        <strain evidence="10">GMP-LS</strain>
    </source>
</reference>
<dbReference type="GO" id="GO:0140053">
    <property type="term" value="P:mitochondrial gene expression"/>
    <property type="evidence" value="ECO:0007669"/>
    <property type="project" value="UniProtKB-UniRule"/>
</dbReference>
<evidence type="ECO:0000256" key="7">
    <source>
        <dbReference type="ARBA" id="ARBA00023136"/>
    </source>
</evidence>
<protein>
    <recommendedName>
        <fullName evidence="8">ATPase synthesis protein 25</fullName>
    </recommendedName>
</protein>
<gene>
    <name evidence="10" type="ORF">RRF57_000778</name>
</gene>
<evidence type="ECO:0000256" key="1">
    <source>
        <dbReference type="ARBA" id="ARBA00003470"/>
    </source>
</evidence>
<accession>A0AAN7UCT0</accession>
<dbReference type="PANTHER" id="PTHR28087:SF1">
    <property type="entry name" value="ATPASE SYNTHESIS PROTEIN 25, MITOCHONDRIAL"/>
    <property type="match status" value="1"/>
</dbReference>
<name>A0AAN7UCT0_9PEZI</name>
<feature type="compositionally biased region" description="Acidic residues" evidence="9">
    <location>
        <begin position="81"/>
        <end position="95"/>
    </location>
</feature>
<dbReference type="InterPro" id="IPR040152">
    <property type="entry name" value="Atp25"/>
</dbReference>
<keyword evidence="4 8" id="KW-0999">Mitochondrion inner membrane</keyword>
<dbReference type="AlphaFoldDB" id="A0AAN7UCT0"/>
<evidence type="ECO:0000256" key="5">
    <source>
        <dbReference type="ARBA" id="ARBA00022946"/>
    </source>
</evidence>
<dbReference type="InterPro" id="IPR043519">
    <property type="entry name" value="NT_sf"/>
</dbReference>
<keyword evidence="7 8" id="KW-0472">Membrane</keyword>
<keyword evidence="6 8" id="KW-0496">Mitochondrion</keyword>
<evidence type="ECO:0000256" key="8">
    <source>
        <dbReference type="RuleBase" id="RU367062"/>
    </source>
</evidence>
<comment type="caution">
    <text evidence="10">The sequence shown here is derived from an EMBL/GenBank/DDBJ whole genome shotgun (WGS) entry which is preliminary data.</text>
</comment>
<keyword evidence="5 8" id="KW-0809">Transit peptide</keyword>
<comment type="function">
    <text evidence="1">Probable mitochondrial mRNA stabilization factor.</text>
</comment>
<organism evidence="10 11">
    <name type="scientific">Xylaria bambusicola</name>
    <dbReference type="NCBI Taxonomy" id="326684"/>
    <lineage>
        <taxon>Eukaryota</taxon>
        <taxon>Fungi</taxon>
        <taxon>Dikarya</taxon>
        <taxon>Ascomycota</taxon>
        <taxon>Pezizomycotina</taxon>
        <taxon>Sordariomycetes</taxon>
        <taxon>Xylariomycetidae</taxon>
        <taxon>Xylariales</taxon>
        <taxon>Xylariaceae</taxon>
        <taxon>Xylaria</taxon>
    </lineage>
</organism>
<dbReference type="GO" id="GO:0005743">
    <property type="term" value="C:mitochondrial inner membrane"/>
    <property type="evidence" value="ECO:0007669"/>
    <property type="project" value="UniProtKB-SubCell"/>
</dbReference>
<dbReference type="GO" id="GO:0048255">
    <property type="term" value="P:mRNA stabilization"/>
    <property type="evidence" value="ECO:0007669"/>
    <property type="project" value="TreeGrafter"/>
</dbReference>
<evidence type="ECO:0000256" key="3">
    <source>
        <dbReference type="ARBA" id="ARBA00010787"/>
    </source>
</evidence>
<comment type="similarity">
    <text evidence="3 8">Belongs to the ATP25 family.</text>
</comment>
<dbReference type="PANTHER" id="PTHR28087">
    <property type="entry name" value="ATPASE SYNTHESIS PROTEIN 25, MITOCHONDRIAL"/>
    <property type="match status" value="1"/>
</dbReference>